<dbReference type="CDD" id="cd00331">
    <property type="entry name" value="IGPS"/>
    <property type="match status" value="1"/>
</dbReference>
<dbReference type="OrthoDB" id="9804217at2"/>
<dbReference type="HAMAP" id="MF_00134_B">
    <property type="entry name" value="IGPS_B"/>
    <property type="match status" value="1"/>
</dbReference>
<dbReference type="InterPro" id="IPR013798">
    <property type="entry name" value="Indole-3-glycerol_P_synth_dom"/>
</dbReference>
<dbReference type="Pfam" id="PF00218">
    <property type="entry name" value="IGPS"/>
    <property type="match status" value="1"/>
</dbReference>
<gene>
    <name evidence="9 11" type="primary">trpC</name>
    <name evidence="11" type="ORF">EF384_04455</name>
</gene>
<dbReference type="GO" id="GO:0004425">
    <property type="term" value="F:indole-3-glycerol-phosphate synthase activity"/>
    <property type="evidence" value="ECO:0007669"/>
    <property type="project" value="UniProtKB-UniRule"/>
</dbReference>
<dbReference type="EC" id="4.1.1.48" evidence="9"/>
<keyword evidence="12" id="KW-1185">Reference proteome</keyword>
<dbReference type="Proteomes" id="UP000273977">
    <property type="component" value="Unassembled WGS sequence"/>
</dbReference>
<dbReference type="InterPro" id="IPR013785">
    <property type="entry name" value="Aldolase_TIM"/>
</dbReference>
<evidence type="ECO:0000256" key="3">
    <source>
        <dbReference type="ARBA" id="ARBA00008737"/>
    </source>
</evidence>
<name>A0A3N4GNI5_9LACT</name>
<evidence type="ECO:0000256" key="1">
    <source>
        <dbReference type="ARBA" id="ARBA00001633"/>
    </source>
</evidence>
<evidence type="ECO:0000256" key="7">
    <source>
        <dbReference type="ARBA" id="ARBA00023141"/>
    </source>
</evidence>
<dbReference type="GO" id="GO:0004640">
    <property type="term" value="F:phosphoribosylanthranilate isomerase activity"/>
    <property type="evidence" value="ECO:0007669"/>
    <property type="project" value="TreeGrafter"/>
</dbReference>
<dbReference type="FunFam" id="3.20.20.70:FF:000024">
    <property type="entry name" value="Indole-3-glycerol phosphate synthase"/>
    <property type="match status" value="1"/>
</dbReference>
<dbReference type="Gene3D" id="3.20.20.70">
    <property type="entry name" value="Aldolase class I"/>
    <property type="match status" value="1"/>
</dbReference>
<evidence type="ECO:0000256" key="2">
    <source>
        <dbReference type="ARBA" id="ARBA00004696"/>
    </source>
</evidence>
<comment type="similarity">
    <text evidence="3 9">Belongs to the TrpC family.</text>
</comment>
<accession>A0A3N4GNI5</accession>
<evidence type="ECO:0000313" key="12">
    <source>
        <dbReference type="Proteomes" id="UP000273977"/>
    </source>
</evidence>
<feature type="domain" description="Indole-3-glycerol phosphate synthase" evidence="10">
    <location>
        <begin position="3"/>
        <end position="256"/>
    </location>
</feature>
<dbReference type="PROSITE" id="PS00614">
    <property type="entry name" value="IGPS"/>
    <property type="match status" value="1"/>
</dbReference>
<dbReference type="EMBL" id="RKMG01000010">
    <property type="protein sequence ID" value="RPA60701.1"/>
    <property type="molecule type" value="Genomic_DNA"/>
</dbReference>
<dbReference type="UniPathway" id="UPA00035">
    <property type="reaction ID" value="UER00043"/>
</dbReference>
<keyword evidence="8 9" id="KW-0456">Lyase</keyword>
<comment type="pathway">
    <text evidence="2 9">Amino-acid biosynthesis; L-tryptophan biosynthesis; L-tryptophan from chorismate: step 4/5.</text>
</comment>
<evidence type="ECO:0000256" key="8">
    <source>
        <dbReference type="ARBA" id="ARBA00023239"/>
    </source>
</evidence>
<dbReference type="PANTHER" id="PTHR22854">
    <property type="entry name" value="TRYPTOPHAN BIOSYNTHESIS PROTEIN"/>
    <property type="match status" value="1"/>
</dbReference>
<evidence type="ECO:0000256" key="5">
    <source>
        <dbReference type="ARBA" id="ARBA00022793"/>
    </source>
</evidence>
<dbReference type="InterPro" id="IPR045186">
    <property type="entry name" value="Indole-3-glycerol_P_synth"/>
</dbReference>
<keyword evidence="4 9" id="KW-0028">Amino-acid biosynthesis</keyword>
<proteinExistence type="inferred from homology"/>
<keyword evidence="6 9" id="KW-0822">Tryptophan biosynthesis</keyword>
<dbReference type="SUPFAM" id="SSF51366">
    <property type="entry name" value="Ribulose-phoshate binding barrel"/>
    <property type="match status" value="1"/>
</dbReference>
<evidence type="ECO:0000256" key="6">
    <source>
        <dbReference type="ARBA" id="ARBA00022822"/>
    </source>
</evidence>
<dbReference type="AlphaFoldDB" id="A0A3N4GNI5"/>
<keyword evidence="5 9" id="KW-0210">Decarboxylase</keyword>
<dbReference type="InterPro" id="IPR001468">
    <property type="entry name" value="Indole-3-GlycerolPSynthase_CS"/>
</dbReference>
<evidence type="ECO:0000256" key="4">
    <source>
        <dbReference type="ARBA" id="ARBA00022605"/>
    </source>
</evidence>
<evidence type="ECO:0000313" key="11">
    <source>
        <dbReference type="EMBL" id="RPA60701.1"/>
    </source>
</evidence>
<protein>
    <recommendedName>
        <fullName evidence="9">Indole-3-glycerol phosphate synthase</fullName>
        <shortName evidence="9">IGPS</shortName>
        <ecNumber evidence="9">4.1.1.48</ecNumber>
    </recommendedName>
</protein>
<evidence type="ECO:0000256" key="9">
    <source>
        <dbReference type="HAMAP-Rule" id="MF_00134"/>
    </source>
</evidence>
<organism evidence="11 12">
    <name type="scientific">Aerococcus agrisoli</name>
    <dbReference type="NCBI Taxonomy" id="2487350"/>
    <lineage>
        <taxon>Bacteria</taxon>
        <taxon>Bacillati</taxon>
        <taxon>Bacillota</taxon>
        <taxon>Bacilli</taxon>
        <taxon>Lactobacillales</taxon>
        <taxon>Aerococcaceae</taxon>
        <taxon>Aerococcus</taxon>
    </lineage>
</organism>
<evidence type="ECO:0000259" key="10">
    <source>
        <dbReference type="Pfam" id="PF00218"/>
    </source>
</evidence>
<comment type="caution">
    <text evidence="11">The sequence shown here is derived from an EMBL/GenBank/DDBJ whole genome shotgun (WGS) entry which is preliminary data.</text>
</comment>
<sequence>MILDKIVVSTEIRVDQAKAAVPLEEMKARALAKPINQDFPFEKALVEEGIGFICEVKKSSPSKGLISEDFNYLQIARQYENAGANAISVLTEPDFFQGSNQFLTDIKNEIGLPILRKDFVIDAYQIYEAKAIGADAVLLIVAILDDKQLRDYFQLAQDLGLSALVEAHSVEELERALAISPRLIGVNNRDLKTFKVKLSNSVKMRNRVPEDILFIAESGIKTREDVAVLEEGHVDGILIGETMMLAPDKPRKLAELRGVSYD</sequence>
<dbReference type="PANTHER" id="PTHR22854:SF2">
    <property type="entry name" value="INDOLE-3-GLYCEROL-PHOSPHATE SYNTHASE"/>
    <property type="match status" value="1"/>
</dbReference>
<dbReference type="NCBIfam" id="NF001377">
    <property type="entry name" value="PRK00278.2-4"/>
    <property type="match status" value="1"/>
</dbReference>
<comment type="catalytic activity">
    <reaction evidence="1 9">
        <text>1-(2-carboxyphenylamino)-1-deoxy-D-ribulose 5-phosphate + H(+) = (1S,2R)-1-C-(indol-3-yl)glycerol 3-phosphate + CO2 + H2O</text>
        <dbReference type="Rhea" id="RHEA:23476"/>
        <dbReference type="ChEBI" id="CHEBI:15377"/>
        <dbReference type="ChEBI" id="CHEBI:15378"/>
        <dbReference type="ChEBI" id="CHEBI:16526"/>
        <dbReference type="ChEBI" id="CHEBI:58613"/>
        <dbReference type="ChEBI" id="CHEBI:58866"/>
        <dbReference type="EC" id="4.1.1.48"/>
    </reaction>
</comment>
<reference evidence="11 12" key="1">
    <citation type="submission" date="2018-11" db="EMBL/GenBank/DDBJ databases">
        <title>Aerococcus sp. SJQ22, whole genome shotgun sequence.</title>
        <authorList>
            <person name="Sun L."/>
            <person name="Gao X."/>
            <person name="Chen W."/>
            <person name="Huang K."/>
        </authorList>
    </citation>
    <scope>NUCLEOTIDE SEQUENCE [LARGE SCALE GENOMIC DNA]</scope>
    <source>
        <strain evidence="11 12">SJQ22</strain>
    </source>
</reference>
<keyword evidence="7 9" id="KW-0057">Aromatic amino acid biosynthesis</keyword>
<dbReference type="InterPro" id="IPR011060">
    <property type="entry name" value="RibuloseP-bd_barrel"/>
</dbReference>
<dbReference type="RefSeq" id="WP_123779782.1">
    <property type="nucleotide sequence ID" value="NZ_RKMG01000010.1"/>
</dbReference>
<dbReference type="GO" id="GO:0000162">
    <property type="term" value="P:L-tryptophan biosynthetic process"/>
    <property type="evidence" value="ECO:0007669"/>
    <property type="project" value="UniProtKB-UniRule"/>
</dbReference>